<gene>
    <name evidence="1" type="ORF">VA7868_00999</name>
</gene>
<proteinExistence type="predicted"/>
<evidence type="ECO:0008006" key="3">
    <source>
        <dbReference type="Google" id="ProtNLM"/>
    </source>
</evidence>
<evidence type="ECO:0000313" key="1">
    <source>
        <dbReference type="EMBL" id="SHH95276.1"/>
    </source>
</evidence>
<dbReference type="STRING" id="1216006.VA7868_00999"/>
<reference evidence="1 2" key="1">
    <citation type="submission" date="2016-11" db="EMBL/GenBank/DDBJ databases">
        <authorList>
            <person name="Jaros S."/>
            <person name="Januszkiewicz K."/>
            <person name="Wedrychowicz H."/>
        </authorList>
    </citation>
    <scope>NUCLEOTIDE SEQUENCE [LARGE SCALE GENOMIC DNA]</scope>
    <source>
        <strain evidence="1 2">CECT 7868</strain>
    </source>
</reference>
<accession>A0A1M5X667</accession>
<organism evidence="1 2">
    <name type="scientific">Vibrio aerogenes CECT 7868</name>
    <dbReference type="NCBI Taxonomy" id="1216006"/>
    <lineage>
        <taxon>Bacteria</taxon>
        <taxon>Pseudomonadati</taxon>
        <taxon>Pseudomonadota</taxon>
        <taxon>Gammaproteobacteria</taxon>
        <taxon>Vibrionales</taxon>
        <taxon>Vibrionaceae</taxon>
        <taxon>Vibrio</taxon>
    </lineage>
</organism>
<keyword evidence="2" id="KW-1185">Reference proteome</keyword>
<evidence type="ECO:0000313" key="2">
    <source>
        <dbReference type="Proteomes" id="UP000184608"/>
    </source>
</evidence>
<dbReference type="RefSeq" id="WP_073602762.1">
    <property type="nucleotide sequence ID" value="NZ_FQXZ01000009.1"/>
</dbReference>
<dbReference type="OrthoDB" id="5890620at2"/>
<dbReference type="EMBL" id="FQXZ01000009">
    <property type="protein sequence ID" value="SHH95276.1"/>
    <property type="molecule type" value="Genomic_DNA"/>
</dbReference>
<dbReference type="AlphaFoldDB" id="A0A1M5X667"/>
<sequence length="189" mass="21700">MIEQEFFTVVHSLTSNIEPLDESFLLPDDEDFIAEIPVPFVVASEFSQLEQLADTAKQELKSRDLKSLVNLLDSQNRKLNLLLNFMLSQQNEPSLCHQTVSFGASQFTYTSDTPVATGTRLRVKLFLDYPPSAIYCYAEVESCQQEGSYYSVKARYVRLRDSDQDLLIKAALYQQQKLLRQRSVERDND</sequence>
<protein>
    <recommendedName>
        <fullName evidence="3">PilZ domain-containing protein</fullName>
    </recommendedName>
</protein>
<dbReference type="Proteomes" id="UP000184608">
    <property type="component" value="Unassembled WGS sequence"/>
</dbReference>
<name>A0A1M5X667_9VIBR</name>